<proteinExistence type="predicted"/>
<evidence type="ECO:0000313" key="2">
    <source>
        <dbReference type="EMBL" id="ODS30417.1"/>
    </source>
</evidence>
<dbReference type="AlphaFoldDB" id="A0A1E3X477"/>
<comment type="caution">
    <text evidence="2">The sequence shown here is derived from an EMBL/GenBank/DDBJ whole genome shotgun (WGS) entry which is preliminary data.</text>
</comment>
<gene>
    <name evidence="2" type="ORF">SCARUB_04478</name>
</gene>
<name>A0A1E3X477_9BACT</name>
<feature type="domain" description="Transposase IS4-like" evidence="1">
    <location>
        <begin position="197"/>
        <end position="379"/>
    </location>
</feature>
<evidence type="ECO:0000313" key="3">
    <source>
        <dbReference type="Proteomes" id="UP000094056"/>
    </source>
</evidence>
<evidence type="ECO:0000259" key="1">
    <source>
        <dbReference type="Pfam" id="PF01609"/>
    </source>
</evidence>
<dbReference type="Proteomes" id="UP000094056">
    <property type="component" value="Unassembled WGS sequence"/>
</dbReference>
<accession>A0A1E3X477</accession>
<dbReference type="EMBL" id="MAYW01000229">
    <property type="protein sequence ID" value="ODS30417.1"/>
    <property type="molecule type" value="Genomic_DNA"/>
</dbReference>
<dbReference type="GO" id="GO:0004803">
    <property type="term" value="F:transposase activity"/>
    <property type="evidence" value="ECO:0007669"/>
    <property type="project" value="InterPro"/>
</dbReference>
<dbReference type="GO" id="GO:0003677">
    <property type="term" value="F:DNA binding"/>
    <property type="evidence" value="ECO:0007669"/>
    <property type="project" value="InterPro"/>
</dbReference>
<dbReference type="GO" id="GO:0006313">
    <property type="term" value="P:DNA transposition"/>
    <property type="evidence" value="ECO:0007669"/>
    <property type="project" value="InterPro"/>
</dbReference>
<organism evidence="2 3">
    <name type="scientific">Candidatus Scalindua rubra</name>
    <dbReference type="NCBI Taxonomy" id="1872076"/>
    <lineage>
        <taxon>Bacteria</taxon>
        <taxon>Pseudomonadati</taxon>
        <taxon>Planctomycetota</taxon>
        <taxon>Candidatus Brocadiia</taxon>
        <taxon>Candidatus Brocadiales</taxon>
        <taxon>Candidatus Scalinduaceae</taxon>
        <taxon>Candidatus Scalindua</taxon>
    </lineage>
</organism>
<protein>
    <submittedName>
        <fullName evidence="2">Transposase DDE domain protein</fullName>
    </submittedName>
</protein>
<dbReference type="InterPro" id="IPR002559">
    <property type="entry name" value="Transposase_11"/>
</dbReference>
<sequence>MLMNPKKHLSFGSLRHGLSSLLHKLPDTREQARTDYTIHDAMMSGFACMYFQDPSLLQFQQRLKEAENRHNLETLFSVNDIPGETQLRDIVDDVKSEQLNPIFKDYFSRLQRGKHLLQYQLFPGFYVCSIDATQYFHSQSIHCESCLTAEHKNGVVSYSHKVLQAAIMHPGIRQVIPLMPEEIRNTDGNKKQDCEINAAKRIIPKIKKDHPQLGLIIVGDGLFSKQPFISDVLKSGYHYIFIAKPDDHKYLMQCINAYDKEDINELRVTDEKGRIHEYEWVNNVPLNGRNNSIYVNFFRYKIITIDKDGNEKVTFKSSWVTDLEITRENVATLVKGARCRWKIENECFNTLKNQGYHIEHNYGHGRENLCFNFFLLTLLAFFFHQIFELTDYLYQACRKKFGSKRNLWETLRAYIRLLIFETWQHLLDFALTPRKYKLSFQPP</sequence>
<dbReference type="Pfam" id="PF01609">
    <property type="entry name" value="DDE_Tnp_1"/>
    <property type="match status" value="1"/>
</dbReference>
<reference evidence="2 3" key="1">
    <citation type="submission" date="2016-07" db="EMBL/GenBank/DDBJ databases">
        <title>Draft genome of Scalindua rubra, obtained from a brine-seawater interface in the Red Sea, sheds light on salt adaptation in anammox bacteria.</title>
        <authorList>
            <person name="Speth D.R."/>
            <person name="Lagkouvardos I."/>
            <person name="Wang Y."/>
            <person name="Qian P.-Y."/>
            <person name="Dutilh B.E."/>
            <person name="Jetten M.S."/>
        </authorList>
    </citation>
    <scope>NUCLEOTIDE SEQUENCE [LARGE SCALE GENOMIC DNA]</scope>
    <source>
        <strain evidence="2">BSI-1</strain>
    </source>
</reference>